<protein>
    <recommendedName>
        <fullName evidence="3">EF-hand domain-containing protein</fullName>
    </recommendedName>
</protein>
<dbReference type="SUPFAM" id="SSF57850">
    <property type="entry name" value="RING/U-box"/>
    <property type="match status" value="1"/>
</dbReference>
<dbReference type="Gene3D" id="1.10.238.10">
    <property type="entry name" value="EF-hand"/>
    <property type="match status" value="1"/>
</dbReference>
<dbReference type="SUPFAM" id="SSF47473">
    <property type="entry name" value="EF-hand"/>
    <property type="match status" value="1"/>
</dbReference>
<dbReference type="PROSITE" id="PS00018">
    <property type="entry name" value="EF_HAND_1"/>
    <property type="match status" value="1"/>
</dbReference>
<accession>A0A059BTC3</accession>
<dbReference type="InterPro" id="IPR018247">
    <property type="entry name" value="EF_Hand_1_Ca_BS"/>
</dbReference>
<sequence>MEDIRLAASIFFEQNSQLKNIAQTEFSNLTRTKQGLVTKRAFDEHLRLRQPECLSSNLAAELDANNDGYLTFEDFLVYRYLFQTRPVCRHCKAIVKLVFYTCLECFAGKLKERTYDLCPMCYLGNKFSHPHKQFTNNYAVVNNIRKPPKDVPMVGKVAMAVGVGVSANALGTEVIDAFLPGAGN</sequence>
<name>A0A059BTC3_EUCGR</name>
<evidence type="ECO:0008006" key="3">
    <source>
        <dbReference type="Google" id="ProtNLM"/>
    </source>
</evidence>
<gene>
    <name evidence="2" type="ORF">EUGRSUZ_F02936</name>
</gene>
<evidence type="ECO:0000313" key="2">
    <source>
        <dbReference type="EMBL" id="KCW69483.1"/>
    </source>
</evidence>
<keyword evidence="1" id="KW-0106">Calcium</keyword>
<dbReference type="Gramene" id="KCW69483">
    <property type="protein sequence ID" value="KCW69483"/>
    <property type="gene ID" value="EUGRSUZ_F02936"/>
</dbReference>
<dbReference type="AlphaFoldDB" id="A0A059BTC3"/>
<reference evidence="2" key="1">
    <citation type="submission" date="2013-07" db="EMBL/GenBank/DDBJ databases">
        <title>The genome of Eucalyptus grandis.</title>
        <authorList>
            <person name="Schmutz J."/>
            <person name="Hayes R."/>
            <person name="Myburg A."/>
            <person name="Tuskan G."/>
            <person name="Grattapaglia D."/>
            <person name="Rokhsar D.S."/>
        </authorList>
    </citation>
    <scope>NUCLEOTIDE SEQUENCE</scope>
    <source>
        <tissue evidence="2">Leaf extractions</tissue>
    </source>
</reference>
<dbReference type="OrthoDB" id="8785703at2759"/>
<dbReference type="KEGG" id="egr:104449789"/>
<dbReference type="InterPro" id="IPR011992">
    <property type="entry name" value="EF-hand-dom_pair"/>
</dbReference>
<dbReference type="OMA" id="CVECFDG"/>
<dbReference type="InParanoid" id="A0A059BTC3"/>
<proteinExistence type="predicted"/>
<dbReference type="EMBL" id="KK198758">
    <property type="protein sequence ID" value="KCW69483.1"/>
    <property type="molecule type" value="Genomic_DNA"/>
</dbReference>
<evidence type="ECO:0000256" key="1">
    <source>
        <dbReference type="ARBA" id="ARBA00022837"/>
    </source>
</evidence>
<organism evidence="2">
    <name type="scientific">Eucalyptus grandis</name>
    <name type="common">Flooded gum</name>
    <dbReference type="NCBI Taxonomy" id="71139"/>
    <lineage>
        <taxon>Eukaryota</taxon>
        <taxon>Viridiplantae</taxon>
        <taxon>Streptophyta</taxon>
        <taxon>Embryophyta</taxon>
        <taxon>Tracheophyta</taxon>
        <taxon>Spermatophyta</taxon>
        <taxon>Magnoliopsida</taxon>
        <taxon>eudicotyledons</taxon>
        <taxon>Gunneridae</taxon>
        <taxon>Pentapetalae</taxon>
        <taxon>rosids</taxon>
        <taxon>malvids</taxon>
        <taxon>Myrtales</taxon>
        <taxon>Myrtaceae</taxon>
        <taxon>Myrtoideae</taxon>
        <taxon>Eucalypteae</taxon>
        <taxon>Eucalyptus</taxon>
    </lineage>
</organism>